<feature type="compositionally biased region" description="Polar residues" evidence="1">
    <location>
        <begin position="258"/>
        <end position="270"/>
    </location>
</feature>
<evidence type="ECO:0000313" key="3">
    <source>
        <dbReference type="Proteomes" id="UP000460718"/>
    </source>
</evidence>
<feature type="compositionally biased region" description="Polar residues" evidence="1">
    <location>
        <begin position="1"/>
        <end position="12"/>
    </location>
</feature>
<feature type="region of interest" description="Disordered" evidence="1">
    <location>
        <begin position="202"/>
        <end position="273"/>
    </location>
</feature>
<proteinExistence type="predicted"/>
<evidence type="ECO:0008006" key="4">
    <source>
        <dbReference type="Google" id="ProtNLM"/>
    </source>
</evidence>
<dbReference type="EMBL" id="QXFW01001054">
    <property type="protein sequence ID" value="KAE8997442.1"/>
    <property type="molecule type" value="Genomic_DNA"/>
</dbReference>
<name>A0A6A3JUJ2_9STRA</name>
<dbReference type="Proteomes" id="UP000460718">
    <property type="component" value="Unassembled WGS sequence"/>
</dbReference>
<feature type="region of interest" description="Disordered" evidence="1">
    <location>
        <begin position="1"/>
        <end position="29"/>
    </location>
</feature>
<dbReference type="AlphaFoldDB" id="A0A6A3JUJ2"/>
<organism evidence="2 3">
    <name type="scientific">Phytophthora fragariae</name>
    <dbReference type="NCBI Taxonomy" id="53985"/>
    <lineage>
        <taxon>Eukaryota</taxon>
        <taxon>Sar</taxon>
        <taxon>Stramenopiles</taxon>
        <taxon>Oomycota</taxon>
        <taxon>Peronosporomycetes</taxon>
        <taxon>Peronosporales</taxon>
        <taxon>Peronosporaceae</taxon>
        <taxon>Phytophthora</taxon>
    </lineage>
</organism>
<sequence length="501" mass="56021">MKTRSGRTTADTSRQDQDDDGSERTATMNVPITSSAILPPWVKDISHASLVQWKKKRHEYEDAISARCSASGEDISKALMTVKSTFDHALLKMLCKYDWEVPFESITEERILTEIDKIVNNVKNGSIVNIDALFDDELRMDLHESDVHARVVNYFKLSYSTARRGGNPSKLIDKASTKNDVALYKLVKEKALEQEKVFRSVANRKRLQQQPKQENKTRHGERRANGKHDSDRTAATSKSWGNKRKVQSETSTERNVKRPQTTGSLRTATKSKPRGGCFNCGKDHWLSECPDIDEAEKEAILAKRGSKKQSEKRFRVKRVNPRTKTQGRVRSTATLNAKLDLPYCADSGSDWNIISHNHVKELQALDCDVEVAELDRPVELEAVGGAVLTATHGVDVYLCLNTAAGPVRCQDPKRCLVAESDDEELIVGRVLLAELGIDVDRELEQLAARNLNDDDEFGDSIGIPMREDTLDEDVAIVINGMVVDYVERGIVSPGCLHYGSD</sequence>
<accession>A0A6A3JUJ2</accession>
<comment type="caution">
    <text evidence="2">The sequence shown here is derived from an EMBL/GenBank/DDBJ whole genome shotgun (WGS) entry which is preliminary data.</text>
</comment>
<feature type="compositionally biased region" description="Basic and acidic residues" evidence="1">
    <location>
        <begin position="213"/>
        <end position="232"/>
    </location>
</feature>
<gene>
    <name evidence="2" type="ORF">PF011_g15488</name>
</gene>
<evidence type="ECO:0000256" key="1">
    <source>
        <dbReference type="SAM" id="MobiDB-lite"/>
    </source>
</evidence>
<protein>
    <recommendedName>
        <fullName evidence="4">CCHC-type domain-containing protein</fullName>
    </recommendedName>
</protein>
<reference evidence="2 3" key="1">
    <citation type="submission" date="2018-09" db="EMBL/GenBank/DDBJ databases">
        <title>Genomic investigation of the strawberry pathogen Phytophthora fragariae indicates pathogenicity is determined by transcriptional variation in three key races.</title>
        <authorList>
            <person name="Adams T.M."/>
            <person name="Armitage A.D."/>
            <person name="Sobczyk M.K."/>
            <person name="Bates H.J."/>
            <person name="Dunwell J.M."/>
            <person name="Nellist C.F."/>
            <person name="Harrison R.J."/>
        </authorList>
    </citation>
    <scope>NUCLEOTIDE SEQUENCE [LARGE SCALE GENOMIC DNA]</scope>
    <source>
        <strain evidence="2 3">SCRP245</strain>
    </source>
</reference>
<evidence type="ECO:0000313" key="2">
    <source>
        <dbReference type="EMBL" id="KAE8997442.1"/>
    </source>
</evidence>